<dbReference type="InterPro" id="IPR048846">
    <property type="entry name" value="PaaX-like_central"/>
</dbReference>
<evidence type="ECO:0000259" key="2">
    <source>
        <dbReference type="Pfam" id="PF07848"/>
    </source>
</evidence>
<evidence type="ECO:0000313" key="6">
    <source>
        <dbReference type="Proteomes" id="UP001374803"/>
    </source>
</evidence>
<dbReference type="Pfam" id="PF07848">
    <property type="entry name" value="PaaX"/>
    <property type="match status" value="1"/>
</dbReference>
<feature type="domain" description="Transcriptional repressor PaaX-like C-terminal" evidence="3">
    <location>
        <begin position="213"/>
        <end position="300"/>
    </location>
</feature>
<feature type="domain" description="Transcriptional repressor PaaX-like central Cas2-like" evidence="4">
    <location>
        <begin position="127"/>
        <end position="188"/>
    </location>
</feature>
<dbReference type="PIRSF" id="PIRSF020623">
    <property type="entry name" value="PaaX"/>
    <property type="match status" value="1"/>
</dbReference>
<feature type="region of interest" description="Disordered" evidence="1">
    <location>
        <begin position="1"/>
        <end position="23"/>
    </location>
</feature>
<dbReference type="InterPro" id="IPR011965">
    <property type="entry name" value="PaaX_trns_reg"/>
</dbReference>
<evidence type="ECO:0000256" key="1">
    <source>
        <dbReference type="SAM" id="MobiDB-lite"/>
    </source>
</evidence>
<protein>
    <submittedName>
        <fullName evidence="5">Phenylacetic acid degradation operon negative regulatory protein PaaX</fullName>
    </submittedName>
</protein>
<dbReference type="PANTHER" id="PTHR30319">
    <property type="entry name" value="PHENYLACETIC ACID REGULATOR-RELATED TRANSCRIPTIONAL REPRESSOR"/>
    <property type="match status" value="1"/>
</dbReference>
<dbReference type="Pfam" id="PF08223">
    <property type="entry name" value="PaaX_C"/>
    <property type="match status" value="1"/>
</dbReference>
<organism evidence="5 6">
    <name type="scientific">Pendulispora rubella</name>
    <dbReference type="NCBI Taxonomy" id="2741070"/>
    <lineage>
        <taxon>Bacteria</taxon>
        <taxon>Pseudomonadati</taxon>
        <taxon>Myxococcota</taxon>
        <taxon>Myxococcia</taxon>
        <taxon>Myxococcales</taxon>
        <taxon>Sorangiineae</taxon>
        <taxon>Pendulisporaceae</taxon>
        <taxon>Pendulispora</taxon>
    </lineage>
</organism>
<evidence type="ECO:0000313" key="5">
    <source>
        <dbReference type="EMBL" id="WXB06663.1"/>
    </source>
</evidence>
<dbReference type="Proteomes" id="UP001374803">
    <property type="component" value="Chromosome"/>
</dbReference>
<dbReference type="Pfam" id="PF20803">
    <property type="entry name" value="PaaX_M"/>
    <property type="match status" value="1"/>
</dbReference>
<dbReference type="Gene3D" id="1.20.58.1460">
    <property type="match status" value="1"/>
</dbReference>
<feature type="domain" description="Transcriptional repressor PaaX-like N-terminal" evidence="2">
    <location>
        <begin position="42"/>
        <end position="109"/>
    </location>
</feature>
<dbReference type="InterPro" id="IPR013225">
    <property type="entry name" value="PaaX_C"/>
</dbReference>
<name>A0ABZ2L701_9BACT</name>
<dbReference type="NCBIfam" id="TIGR02277">
    <property type="entry name" value="PaaX_trns_reg"/>
    <property type="match status" value="1"/>
</dbReference>
<dbReference type="EMBL" id="CP089983">
    <property type="protein sequence ID" value="WXB06663.1"/>
    <property type="molecule type" value="Genomic_DNA"/>
</dbReference>
<dbReference type="InterPro" id="IPR036388">
    <property type="entry name" value="WH-like_DNA-bd_sf"/>
</dbReference>
<evidence type="ECO:0000259" key="3">
    <source>
        <dbReference type="Pfam" id="PF08223"/>
    </source>
</evidence>
<dbReference type="Gene3D" id="1.10.10.10">
    <property type="entry name" value="Winged helix-like DNA-binding domain superfamily/Winged helix DNA-binding domain"/>
    <property type="match status" value="1"/>
</dbReference>
<sequence length="327" mass="36848">MVRREAKGRTSSSGAGAAKSPHMDAAVGKWIQRCLEEHPPHAKSLMATIFGDSIAPHGGATWLGGLIGVMGHFGISDRLVRTSAFRLTLEDWLESRRDGRRSLYSLTASGLRRFEHATRRIYTVPSRRWDGAWTLVLLLRGAQESADRAALRRELEWEGFGLIAPGVFGHPAANTAVLAEILETRQSKALVLSARDVEGVYARPMRELVDECWNLRGLADGYRQFVSRFESLRDLLEEGSIHPEQAFVVRTLLLHWFRRVTLHDPHFPAEMLPAGWPGYTAYDLCCELYRLCYRQAEVHICDNLEGPHGRLGEAAPDFYRRFGGLER</sequence>
<dbReference type="RefSeq" id="WP_394836319.1">
    <property type="nucleotide sequence ID" value="NZ_CP089929.1"/>
</dbReference>
<dbReference type="Gene3D" id="3.30.70.2650">
    <property type="match status" value="1"/>
</dbReference>
<accession>A0ABZ2L701</accession>
<gene>
    <name evidence="5" type="primary">paaX</name>
    <name evidence="5" type="ORF">LVJ94_05375</name>
</gene>
<proteinExistence type="predicted"/>
<keyword evidence="6" id="KW-1185">Reference proteome</keyword>
<reference evidence="5" key="1">
    <citation type="submission" date="2021-12" db="EMBL/GenBank/DDBJ databases">
        <title>Discovery of the Pendulisporaceae a myxobacterial family with distinct sporulation behavior and unique specialized metabolism.</title>
        <authorList>
            <person name="Garcia R."/>
            <person name="Popoff A."/>
            <person name="Bader C.D."/>
            <person name="Loehr J."/>
            <person name="Walesch S."/>
            <person name="Walt C."/>
            <person name="Boldt J."/>
            <person name="Bunk B."/>
            <person name="Haeckl F.J.F.P.J."/>
            <person name="Gunesch A.P."/>
            <person name="Birkelbach J."/>
            <person name="Nuebel U."/>
            <person name="Pietschmann T."/>
            <person name="Bach T."/>
            <person name="Mueller R."/>
        </authorList>
    </citation>
    <scope>NUCLEOTIDE SEQUENCE</scope>
    <source>
        <strain evidence="5">MSr11367</strain>
    </source>
</reference>
<dbReference type="PANTHER" id="PTHR30319:SF1">
    <property type="entry name" value="TRANSCRIPTIONAL REPRESSOR PAAX"/>
    <property type="match status" value="1"/>
</dbReference>
<dbReference type="InterPro" id="IPR012906">
    <property type="entry name" value="PaaX-like_N"/>
</dbReference>
<evidence type="ECO:0000259" key="4">
    <source>
        <dbReference type="Pfam" id="PF20803"/>
    </source>
</evidence>